<dbReference type="EMBL" id="JAVRRD010000011">
    <property type="protein sequence ID" value="KAK5053702.1"/>
    <property type="molecule type" value="Genomic_DNA"/>
</dbReference>
<feature type="region of interest" description="Disordered" evidence="1">
    <location>
        <begin position="1"/>
        <end position="122"/>
    </location>
</feature>
<accession>A0AAV9NBB7</accession>
<dbReference type="GeneID" id="89969879"/>
<protein>
    <submittedName>
        <fullName evidence="2">Uncharacterized protein</fullName>
    </submittedName>
</protein>
<evidence type="ECO:0000313" key="2">
    <source>
        <dbReference type="EMBL" id="KAK5053702.1"/>
    </source>
</evidence>
<reference evidence="2 3" key="1">
    <citation type="submission" date="2023-08" db="EMBL/GenBank/DDBJ databases">
        <title>Black Yeasts Isolated from many extreme environments.</title>
        <authorList>
            <person name="Coleine C."/>
            <person name="Stajich J.E."/>
            <person name="Selbmann L."/>
        </authorList>
    </citation>
    <scope>NUCLEOTIDE SEQUENCE [LARGE SCALE GENOMIC DNA]</scope>
    <source>
        <strain evidence="2 3">CCFEE 5792</strain>
    </source>
</reference>
<feature type="compositionally biased region" description="Basic residues" evidence="1">
    <location>
        <begin position="1"/>
        <end position="11"/>
    </location>
</feature>
<feature type="compositionally biased region" description="Basic residues" evidence="1">
    <location>
        <begin position="58"/>
        <end position="67"/>
    </location>
</feature>
<organism evidence="2 3">
    <name type="scientific">Exophiala bonariae</name>
    <dbReference type="NCBI Taxonomy" id="1690606"/>
    <lineage>
        <taxon>Eukaryota</taxon>
        <taxon>Fungi</taxon>
        <taxon>Dikarya</taxon>
        <taxon>Ascomycota</taxon>
        <taxon>Pezizomycotina</taxon>
        <taxon>Eurotiomycetes</taxon>
        <taxon>Chaetothyriomycetidae</taxon>
        <taxon>Chaetothyriales</taxon>
        <taxon>Herpotrichiellaceae</taxon>
        <taxon>Exophiala</taxon>
    </lineage>
</organism>
<evidence type="ECO:0000256" key="1">
    <source>
        <dbReference type="SAM" id="MobiDB-lite"/>
    </source>
</evidence>
<feature type="compositionally biased region" description="Basic and acidic residues" evidence="1">
    <location>
        <begin position="111"/>
        <end position="122"/>
    </location>
</feature>
<sequence>MVLGLRSRKHPGGTTVTTTTTTTRHPPKHGAVAKPTLMQRLRGPRRARAHPATTTRARPVRTRRAPRATHTTAAPRRKTSIGDKVSGAMMKLRGSLTRRPGVKAAGTRRMHGTDGRGTRRYY</sequence>
<gene>
    <name evidence="2" type="ORF">LTR84_001663</name>
</gene>
<feature type="compositionally biased region" description="Low complexity" evidence="1">
    <location>
        <begin position="14"/>
        <end position="23"/>
    </location>
</feature>
<comment type="caution">
    <text evidence="2">The sequence shown here is derived from an EMBL/GenBank/DDBJ whole genome shotgun (WGS) entry which is preliminary data.</text>
</comment>
<evidence type="ECO:0000313" key="3">
    <source>
        <dbReference type="Proteomes" id="UP001358417"/>
    </source>
</evidence>
<name>A0AAV9NBB7_9EURO</name>
<proteinExistence type="predicted"/>
<dbReference type="Proteomes" id="UP001358417">
    <property type="component" value="Unassembled WGS sequence"/>
</dbReference>
<dbReference type="RefSeq" id="XP_064706827.1">
    <property type="nucleotide sequence ID" value="XM_064845282.1"/>
</dbReference>
<keyword evidence="3" id="KW-1185">Reference proteome</keyword>
<dbReference type="AlphaFoldDB" id="A0AAV9NBB7"/>